<gene>
    <name evidence="1" type="ORF">D0T11_16215</name>
</gene>
<dbReference type="RefSeq" id="WP_119656853.1">
    <property type="nucleotide sequence ID" value="NZ_JBHUOI010000038.1"/>
</dbReference>
<comment type="caution">
    <text evidence="1">The sequence shown here is derived from an EMBL/GenBank/DDBJ whole genome shotgun (WGS) entry which is preliminary data.</text>
</comment>
<dbReference type="EMBL" id="QYCN01000028">
    <property type="protein sequence ID" value="RIY07623.1"/>
    <property type="molecule type" value="Genomic_DNA"/>
</dbReference>
<reference evidence="1 2" key="1">
    <citation type="submission" date="2019-01" db="EMBL/GenBank/DDBJ databases">
        <title>Hymenobacter humicola sp. nov., isolated from soils in Antarctica.</title>
        <authorList>
            <person name="Sedlacek I."/>
            <person name="Holochova P."/>
            <person name="Kralova S."/>
            <person name="Pantucek R."/>
            <person name="Stankova E."/>
            <person name="Vrbovska V."/>
            <person name="Kristofova L."/>
            <person name="Svec P."/>
            <person name="Busse H.-J."/>
        </authorList>
    </citation>
    <scope>NUCLEOTIDE SEQUENCE [LARGE SCALE GENOMIC DNA]</scope>
    <source>
        <strain evidence="1 2">CCM 8852</strain>
    </source>
</reference>
<dbReference type="Proteomes" id="UP000284250">
    <property type="component" value="Unassembled WGS sequence"/>
</dbReference>
<evidence type="ECO:0000313" key="2">
    <source>
        <dbReference type="Proteomes" id="UP000284250"/>
    </source>
</evidence>
<accession>A0A418QR79</accession>
<dbReference type="AlphaFoldDB" id="A0A418QR79"/>
<evidence type="ECO:0000313" key="1">
    <source>
        <dbReference type="EMBL" id="RIY07623.1"/>
    </source>
</evidence>
<keyword evidence="2" id="KW-1185">Reference proteome</keyword>
<name>A0A418QR79_9BACT</name>
<sequence>MPLRNVEVKSRRWFTLGQARTDGNGRFSIGQGYRREAKVFVEFKTERATTRGITFGTLARPWELVLPIRHQLGSYTGSQMQGLRYHFSYQADATTKGALSWTAATLFNTVDDMYAYCAASGIPTPPANLNIMLFSRLTSSAATPMLRYLTETSLVSQMISQTLTPAGQVLKAVVQRQLPDITCRYEGNGEALLTDELDETFFHELGHSVHYRQAGNLYWTGYITLIVEAAAKRLLDNSRTSIYGRKTDNGAGLIAVSEAWGNYVGNTFAARKYDAINLNIARFNRDRLEFQTPNDDPDDDDRWIVYGMFHDMTDNTTEPPATGVTDNVNSYTTIQLYRAMQPDVMGVRKYQQRVLSQNNNRQASEMEQLVTSYRW</sequence>
<dbReference type="OrthoDB" id="1489647at2"/>
<protein>
    <submittedName>
        <fullName evidence="1">Uncharacterized protein</fullName>
    </submittedName>
</protein>
<proteinExistence type="predicted"/>
<organism evidence="1 2">
    <name type="scientific">Hymenobacter rubripertinctus</name>
    <dbReference type="NCBI Taxonomy" id="2029981"/>
    <lineage>
        <taxon>Bacteria</taxon>
        <taxon>Pseudomonadati</taxon>
        <taxon>Bacteroidota</taxon>
        <taxon>Cytophagia</taxon>
        <taxon>Cytophagales</taxon>
        <taxon>Hymenobacteraceae</taxon>
        <taxon>Hymenobacter</taxon>
    </lineage>
</organism>